<dbReference type="AlphaFoldDB" id="A0A8J6P0C9"/>
<dbReference type="Pfam" id="PF19991">
    <property type="entry name" value="HMA_2"/>
    <property type="match status" value="1"/>
</dbReference>
<evidence type="ECO:0000313" key="3">
    <source>
        <dbReference type="EMBL" id="MBC8433374.1"/>
    </source>
</evidence>
<feature type="compositionally biased region" description="Basic and acidic residues" evidence="1">
    <location>
        <begin position="200"/>
        <end position="213"/>
    </location>
</feature>
<evidence type="ECO:0000313" key="4">
    <source>
        <dbReference type="Proteomes" id="UP000605201"/>
    </source>
</evidence>
<accession>A0A8J6P0C9</accession>
<name>A0A8J6P0C9_9BACT</name>
<feature type="compositionally biased region" description="Polar residues" evidence="1">
    <location>
        <begin position="186"/>
        <end position="199"/>
    </location>
</feature>
<proteinExistence type="predicted"/>
<evidence type="ECO:0000256" key="2">
    <source>
        <dbReference type="SAM" id="Phobius"/>
    </source>
</evidence>
<sequence>MKKMKVRLKVVHFIPGRARVKIDSGFDPKFFFVVVEAGLREIKEIKKAELNPYSQSITVHFKESIDVDIILEELKQVLTGITNHPEFSQRLEDIKDALTYSDNGSMDVSVRDKILMVSRNLDHAVKRISGNTVDMKTALPVSSFATGIATLVFAPAWATPAWLVLLTFGITSFNLIKNDHRDTSRLGGTNLSHPAGSSTDKIELLEEEPKLRE</sequence>
<comment type="caution">
    <text evidence="3">The sequence shown here is derived from an EMBL/GenBank/DDBJ whole genome shotgun (WGS) entry which is preliminary data.</text>
</comment>
<keyword evidence="2" id="KW-1133">Transmembrane helix</keyword>
<dbReference type="EMBL" id="JACNIG010000294">
    <property type="protein sequence ID" value="MBC8433374.1"/>
    <property type="molecule type" value="Genomic_DNA"/>
</dbReference>
<reference evidence="3 4" key="1">
    <citation type="submission" date="2020-08" db="EMBL/GenBank/DDBJ databases">
        <title>Bridging the membrane lipid divide: bacteria of the FCB group superphylum have the potential to synthesize archaeal ether lipids.</title>
        <authorList>
            <person name="Villanueva L."/>
            <person name="Von Meijenfeldt F.A.B."/>
            <person name="Westbye A.B."/>
            <person name="Yadav S."/>
            <person name="Hopmans E.C."/>
            <person name="Dutilh B.E."/>
            <person name="Sinninghe Damste J.S."/>
        </authorList>
    </citation>
    <scope>NUCLEOTIDE SEQUENCE [LARGE SCALE GENOMIC DNA]</scope>
    <source>
        <strain evidence="3">NIOZ-UU17</strain>
    </source>
</reference>
<organism evidence="3 4">
    <name type="scientific">Candidatus Desulfatibia vada</name>
    <dbReference type="NCBI Taxonomy" id="2841696"/>
    <lineage>
        <taxon>Bacteria</taxon>
        <taxon>Pseudomonadati</taxon>
        <taxon>Thermodesulfobacteriota</taxon>
        <taxon>Desulfobacteria</taxon>
        <taxon>Desulfobacterales</taxon>
        <taxon>Desulfobacterales incertae sedis</taxon>
        <taxon>Candidatus Desulfatibia</taxon>
    </lineage>
</organism>
<keyword evidence="2" id="KW-0472">Membrane</keyword>
<feature type="transmembrane region" description="Helical" evidence="2">
    <location>
        <begin position="160"/>
        <end position="176"/>
    </location>
</feature>
<gene>
    <name evidence="3" type="ORF">H8D96_15795</name>
</gene>
<dbReference type="Proteomes" id="UP000605201">
    <property type="component" value="Unassembled WGS sequence"/>
</dbReference>
<keyword evidence="2" id="KW-0812">Transmembrane</keyword>
<protein>
    <submittedName>
        <fullName evidence="3">Heavy-metal-associated domain-containing protein</fullName>
    </submittedName>
</protein>
<evidence type="ECO:0000256" key="1">
    <source>
        <dbReference type="SAM" id="MobiDB-lite"/>
    </source>
</evidence>
<feature type="region of interest" description="Disordered" evidence="1">
    <location>
        <begin position="184"/>
        <end position="213"/>
    </location>
</feature>